<proteinExistence type="predicted"/>
<dbReference type="EMBL" id="JAUIZM010000002">
    <property type="protein sequence ID" value="KAK1399674.1"/>
    <property type="molecule type" value="Genomic_DNA"/>
</dbReference>
<protein>
    <submittedName>
        <fullName evidence="1">Uncharacterized protein</fullName>
    </submittedName>
</protein>
<gene>
    <name evidence="1" type="ORF">POM88_009537</name>
</gene>
<dbReference type="AlphaFoldDB" id="A0AAD8JA47"/>
<comment type="caution">
    <text evidence="1">The sequence shown here is derived from an EMBL/GenBank/DDBJ whole genome shotgun (WGS) entry which is preliminary data.</text>
</comment>
<reference evidence="1" key="1">
    <citation type="submission" date="2023-02" db="EMBL/GenBank/DDBJ databases">
        <title>Genome of toxic invasive species Heracleum sosnowskyi carries increased number of genes despite the absence of recent whole-genome duplications.</title>
        <authorList>
            <person name="Schelkunov M."/>
            <person name="Shtratnikova V."/>
            <person name="Makarenko M."/>
            <person name="Klepikova A."/>
            <person name="Omelchenko D."/>
            <person name="Novikova G."/>
            <person name="Obukhova E."/>
            <person name="Bogdanov V."/>
            <person name="Penin A."/>
            <person name="Logacheva M."/>
        </authorList>
    </citation>
    <scope>NUCLEOTIDE SEQUENCE</scope>
    <source>
        <strain evidence="1">Hsosn_3</strain>
        <tissue evidence="1">Leaf</tissue>
    </source>
</reference>
<sequence length="113" mass="13015">MSFVFDFKGYVAMIFNESTNDGWVPSLWTLNAVLGNWSWTKEFNLDDSLNVIRVISFYLGDGLFFTRGAAGEYIFYDYKKKHVKTFLDQAPPAGNLTEYKETLVSLKGFEQLE</sequence>
<name>A0AAD8JA47_9APIA</name>
<evidence type="ECO:0000313" key="2">
    <source>
        <dbReference type="Proteomes" id="UP001237642"/>
    </source>
</evidence>
<evidence type="ECO:0000313" key="1">
    <source>
        <dbReference type="EMBL" id="KAK1399674.1"/>
    </source>
</evidence>
<dbReference type="Proteomes" id="UP001237642">
    <property type="component" value="Unassembled WGS sequence"/>
</dbReference>
<keyword evidence="2" id="KW-1185">Reference proteome</keyword>
<accession>A0AAD8JA47</accession>
<reference evidence="1" key="2">
    <citation type="submission" date="2023-05" db="EMBL/GenBank/DDBJ databases">
        <authorList>
            <person name="Schelkunov M.I."/>
        </authorList>
    </citation>
    <scope>NUCLEOTIDE SEQUENCE</scope>
    <source>
        <strain evidence="1">Hsosn_3</strain>
        <tissue evidence="1">Leaf</tissue>
    </source>
</reference>
<organism evidence="1 2">
    <name type="scientific">Heracleum sosnowskyi</name>
    <dbReference type="NCBI Taxonomy" id="360622"/>
    <lineage>
        <taxon>Eukaryota</taxon>
        <taxon>Viridiplantae</taxon>
        <taxon>Streptophyta</taxon>
        <taxon>Embryophyta</taxon>
        <taxon>Tracheophyta</taxon>
        <taxon>Spermatophyta</taxon>
        <taxon>Magnoliopsida</taxon>
        <taxon>eudicotyledons</taxon>
        <taxon>Gunneridae</taxon>
        <taxon>Pentapetalae</taxon>
        <taxon>asterids</taxon>
        <taxon>campanulids</taxon>
        <taxon>Apiales</taxon>
        <taxon>Apiaceae</taxon>
        <taxon>Apioideae</taxon>
        <taxon>apioid superclade</taxon>
        <taxon>Tordylieae</taxon>
        <taxon>Tordyliinae</taxon>
        <taxon>Heracleum</taxon>
    </lineage>
</organism>